<dbReference type="InterPro" id="IPR036397">
    <property type="entry name" value="RNaseH_sf"/>
</dbReference>
<protein>
    <recommendedName>
        <fullName evidence="1">RNase H type-1 domain-containing protein</fullName>
    </recommendedName>
</protein>
<feature type="non-terminal residue" evidence="2">
    <location>
        <position position="1"/>
    </location>
</feature>
<dbReference type="SUPFAM" id="SSF53098">
    <property type="entry name" value="Ribonuclease H-like"/>
    <property type="match status" value="1"/>
</dbReference>
<evidence type="ECO:0000259" key="1">
    <source>
        <dbReference type="Pfam" id="PF13456"/>
    </source>
</evidence>
<dbReference type="Gene3D" id="3.30.420.10">
    <property type="entry name" value="Ribonuclease H-like superfamily/Ribonuclease H"/>
    <property type="match status" value="1"/>
</dbReference>
<feature type="non-terminal residue" evidence="2">
    <location>
        <position position="108"/>
    </location>
</feature>
<evidence type="ECO:0000313" key="3">
    <source>
        <dbReference type="Proteomes" id="UP000593568"/>
    </source>
</evidence>
<keyword evidence="3" id="KW-1185">Reference proteome</keyword>
<dbReference type="GO" id="GO:0003676">
    <property type="term" value="F:nucleic acid binding"/>
    <property type="evidence" value="ECO:0007669"/>
    <property type="project" value="InterPro"/>
</dbReference>
<dbReference type="PANTHER" id="PTHR47723:SF24">
    <property type="entry name" value="RNASE H TYPE-1 DOMAIN-CONTAINING PROTEIN"/>
    <property type="match status" value="1"/>
</dbReference>
<sequence length="108" mass="12509">CGYSLKVNKKTIFRIEARAIIEGLRIALEKSYRQLEMECDNALLIEFVLTGNAVSSNLAELCLINGYLRKNWKTRIRHIYRSQNMAADQMAKCSYDNQFGLKLFEDPQ</sequence>
<dbReference type="EMBL" id="JABEZW010000003">
    <property type="protein sequence ID" value="MBA0760930.1"/>
    <property type="molecule type" value="Genomic_DNA"/>
</dbReference>
<dbReference type="Proteomes" id="UP000593568">
    <property type="component" value="Unassembled WGS sequence"/>
</dbReference>
<dbReference type="InterPro" id="IPR053151">
    <property type="entry name" value="RNase_H-like"/>
</dbReference>
<evidence type="ECO:0000313" key="2">
    <source>
        <dbReference type="EMBL" id="MBA0760930.1"/>
    </source>
</evidence>
<dbReference type="InterPro" id="IPR044730">
    <property type="entry name" value="RNase_H-like_dom_plant"/>
</dbReference>
<gene>
    <name evidence="2" type="ORF">Gotri_023642</name>
</gene>
<dbReference type="PANTHER" id="PTHR47723">
    <property type="entry name" value="OS05G0353850 PROTEIN"/>
    <property type="match status" value="1"/>
</dbReference>
<dbReference type="Pfam" id="PF13456">
    <property type="entry name" value="RVT_3"/>
    <property type="match status" value="1"/>
</dbReference>
<dbReference type="InterPro" id="IPR002156">
    <property type="entry name" value="RNaseH_domain"/>
</dbReference>
<accession>A0A7J9DJK5</accession>
<proteinExistence type="predicted"/>
<organism evidence="2 3">
    <name type="scientific">Gossypium trilobum</name>
    <dbReference type="NCBI Taxonomy" id="34281"/>
    <lineage>
        <taxon>Eukaryota</taxon>
        <taxon>Viridiplantae</taxon>
        <taxon>Streptophyta</taxon>
        <taxon>Embryophyta</taxon>
        <taxon>Tracheophyta</taxon>
        <taxon>Spermatophyta</taxon>
        <taxon>Magnoliopsida</taxon>
        <taxon>eudicotyledons</taxon>
        <taxon>Gunneridae</taxon>
        <taxon>Pentapetalae</taxon>
        <taxon>rosids</taxon>
        <taxon>malvids</taxon>
        <taxon>Malvales</taxon>
        <taxon>Malvaceae</taxon>
        <taxon>Malvoideae</taxon>
        <taxon>Gossypium</taxon>
    </lineage>
</organism>
<comment type="caution">
    <text evidence="2">The sequence shown here is derived from an EMBL/GenBank/DDBJ whole genome shotgun (WGS) entry which is preliminary data.</text>
</comment>
<name>A0A7J9DJK5_9ROSI</name>
<reference evidence="2 3" key="1">
    <citation type="journal article" date="2019" name="Genome Biol. Evol.">
        <title>Insights into the evolution of the New World diploid cottons (Gossypium, subgenus Houzingenia) based on genome sequencing.</title>
        <authorList>
            <person name="Grover C.E."/>
            <person name="Arick M.A. 2nd"/>
            <person name="Thrash A."/>
            <person name="Conover J.L."/>
            <person name="Sanders W.S."/>
            <person name="Peterson D.G."/>
            <person name="Frelichowski J.E."/>
            <person name="Scheffler J.A."/>
            <person name="Scheffler B.E."/>
            <person name="Wendel J.F."/>
        </authorList>
    </citation>
    <scope>NUCLEOTIDE SEQUENCE [LARGE SCALE GENOMIC DNA]</scope>
    <source>
        <strain evidence="2">8</strain>
        <tissue evidence="2">Leaf</tissue>
    </source>
</reference>
<dbReference type="InterPro" id="IPR012337">
    <property type="entry name" value="RNaseH-like_sf"/>
</dbReference>
<dbReference type="CDD" id="cd06222">
    <property type="entry name" value="RNase_H_like"/>
    <property type="match status" value="1"/>
</dbReference>
<feature type="domain" description="RNase H type-1" evidence="1">
    <location>
        <begin position="8"/>
        <end position="92"/>
    </location>
</feature>
<dbReference type="GO" id="GO:0004523">
    <property type="term" value="F:RNA-DNA hybrid ribonuclease activity"/>
    <property type="evidence" value="ECO:0007669"/>
    <property type="project" value="InterPro"/>
</dbReference>
<dbReference type="AlphaFoldDB" id="A0A7J9DJK5"/>